<evidence type="ECO:0000313" key="4">
    <source>
        <dbReference type="EMBL" id="TFW11491.1"/>
    </source>
</evidence>
<feature type="binding site" evidence="3">
    <location>
        <position position="149"/>
    </location>
    <ligand>
        <name>a divalent metal cation</name>
        <dbReference type="ChEBI" id="CHEBI:60240"/>
    </ligand>
</feature>
<dbReference type="OrthoDB" id="9807509at2"/>
<feature type="binding site" evidence="3">
    <location>
        <position position="145"/>
    </location>
    <ligand>
        <name>a divalent metal cation</name>
        <dbReference type="ChEBI" id="CHEBI:60240"/>
    </ligand>
</feature>
<feature type="binding site" evidence="3">
    <location>
        <position position="50"/>
    </location>
    <ligand>
        <name>a divalent metal cation</name>
        <dbReference type="ChEBI" id="CHEBI:60240"/>
    </ligand>
</feature>
<evidence type="ECO:0000256" key="1">
    <source>
        <dbReference type="ARBA" id="ARBA00008635"/>
    </source>
</evidence>
<dbReference type="Gene3D" id="1.20.120.450">
    <property type="entry name" value="dinb family like domain"/>
    <property type="match status" value="1"/>
</dbReference>
<dbReference type="SUPFAM" id="SSF109854">
    <property type="entry name" value="DinB/YfiT-like putative metalloenzymes"/>
    <property type="match status" value="1"/>
</dbReference>
<reference evidence="4 5" key="1">
    <citation type="submission" date="2019-03" db="EMBL/GenBank/DDBJ databases">
        <title>Draft Genome Sequence of Massilia arenosa sp. nov., a Novel Massilia Species Isolated from a Sandy-loam Maize Soil.</title>
        <authorList>
            <person name="Raths R."/>
            <person name="Peta V."/>
            <person name="Bucking H."/>
        </authorList>
    </citation>
    <scope>NUCLEOTIDE SEQUENCE [LARGE SCALE GENOMIC DNA]</scope>
    <source>
        <strain evidence="4 5">MC02</strain>
    </source>
</reference>
<dbReference type="AlphaFoldDB" id="A0A4Y9RT82"/>
<protein>
    <submittedName>
        <fullName evidence="4">Damage-inducible protein DinB</fullName>
    </submittedName>
</protein>
<dbReference type="RefSeq" id="WP_135209239.1">
    <property type="nucleotide sequence ID" value="NZ_SPVF01000259.1"/>
</dbReference>
<comment type="similarity">
    <text evidence="1">Belongs to the DinB family.</text>
</comment>
<dbReference type="InterPro" id="IPR034660">
    <property type="entry name" value="DinB/YfiT-like"/>
</dbReference>
<dbReference type="InterPro" id="IPR007837">
    <property type="entry name" value="DinB"/>
</dbReference>
<evidence type="ECO:0000256" key="2">
    <source>
        <dbReference type="ARBA" id="ARBA00022723"/>
    </source>
</evidence>
<organism evidence="4 5">
    <name type="scientific">Zemynaea arenosa</name>
    <dbReference type="NCBI Taxonomy" id="2561931"/>
    <lineage>
        <taxon>Bacteria</taxon>
        <taxon>Pseudomonadati</taxon>
        <taxon>Pseudomonadota</taxon>
        <taxon>Betaproteobacteria</taxon>
        <taxon>Burkholderiales</taxon>
        <taxon>Oxalobacteraceae</taxon>
        <taxon>Telluria group</taxon>
        <taxon>Zemynaea</taxon>
    </lineage>
</organism>
<dbReference type="PANTHER" id="PTHR37302:SF1">
    <property type="entry name" value="PROTEIN DINB"/>
    <property type="match status" value="1"/>
</dbReference>
<dbReference type="GO" id="GO:0046872">
    <property type="term" value="F:metal ion binding"/>
    <property type="evidence" value="ECO:0007669"/>
    <property type="project" value="UniProtKB-KW"/>
</dbReference>
<keyword evidence="2 3" id="KW-0479">Metal-binding</keyword>
<name>A0A4Y9RT82_9BURK</name>
<dbReference type="EMBL" id="SPVF01000259">
    <property type="protein sequence ID" value="TFW11491.1"/>
    <property type="molecule type" value="Genomic_DNA"/>
</dbReference>
<sequence length="177" mass="19270">MPTRDDIALLAAYNASMNRKVYAAAATLPHDVLAEDRGAFFGSVLGTLNHILCGDTIWLRRFAAHPASFASLREIASIPAPSGLRHSYGDDLQTLLALRLHLDAIITALAADVSNEDLQQPLSYTNYQGVQRKNFGSLLLHFFNHQTHHRGQASTLLTQAGADIGVTDLLELIPTAR</sequence>
<proteinExistence type="inferred from homology"/>
<dbReference type="PANTHER" id="PTHR37302">
    <property type="entry name" value="SLR1116 PROTEIN"/>
    <property type="match status" value="1"/>
</dbReference>
<evidence type="ECO:0000256" key="3">
    <source>
        <dbReference type="PIRSR" id="PIRSR607837-1"/>
    </source>
</evidence>
<dbReference type="Proteomes" id="UP000298438">
    <property type="component" value="Unassembled WGS sequence"/>
</dbReference>
<evidence type="ECO:0000313" key="5">
    <source>
        <dbReference type="Proteomes" id="UP000298438"/>
    </source>
</evidence>
<keyword evidence="5" id="KW-1185">Reference proteome</keyword>
<accession>A0A4Y9RT82</accession>
<comment type="caution">
    <text evidence="4">The sequence shown here is derived from an EMBL/GenBank/DDBJ whole genome shotgun (WGS) entry which is preliminary data.</text>
</comment>
<gene>
    <name evidence="4" type="ORF">E4L96_21345</name>
</gene>
<dbReference type="Pfam" id="PF05163">
    <property type="entry name" value="DinB"/>
    <property type="match status" value="1"/>
</dbReference>